<dbReference type="GO" id="GO:0003735">
    <property type="term" value="F:structural constituent of ribosome"/>
    <property type="evidence" value="ECO:0007669"/>
    <property type="project" value="InterPro"/>
</dbReference>
<dbReference type="SUPFAM" id="SSF57829">
    <property type="entry name" value="Zn-binding ribosomal proteins"/>
    <property type="match status" value="1"/>
</dbReference>
<keyword evidence="3" id="KW-0687">Ribonucleoprotein</keyword>
<feature type="non-terminal residue" evidence="5">
    <location>
        <position position="1"/>
    </location>
</feature>
<name>A0A1E1X1J1_9ACAR</name>
<proteinExistence type="evidence at transcript level"/>
<dbReference type="EMBL" id="GFAC01006272">
    <property type="protein sequence ID" value="JAT92916.1"/>
    <property type="molecule type" value="mRNA"/>
</dbReference>
<sequence>VRLRSCIRSGYVYMTYISPLKMRHRMVLRKHDPSVNKHVLFYQEDASRSVSAASPSSSHALRYARFTGTPRNMKPLISAIQMAYEYGRFNAYDSTSSSLRGSSATV</sequence>
<evidence type="ECO:0000256" key="1">
    <source>
        <dbReference type="ARBA" id="ARBA00007596"/>
    </source>
</evidence>
<dbReference type="GO" id="GO:1990904">
    <property type="term" value="C:ribonucleoprotein complex"/>
    <property type="evidence" value="ECO:0007669"/>
    <property type="project" value="UniProtKB-KW"/>
</dbReference>
<dbReference type="Pfam" id="PF00471">
    <property type="entry name" value="Ribosomal_L33"/>
    <property type="match status" value="1"/>
</dbReference>
<protein>
    <recommendedName>
        <fullName evidence="4">39S ribosomal protein L33, mitochondrial</fullName>
    </recommendedName>
</protein>
<dbReference type="GO" id="GO:0006412">
    <property type="term" value="P:translation"/>
    <property type="evidence" value="ECO:0007669"/>
    <property type="project" value="InterPro"/>
</dbReference>
<comment type="similarity">
    <text evidence="1">Belongs to the bacterial ribosomal protein bL33 family.</text>
</comment>
<evidence type="ECO:0000256" key="3">
    <source>
        <dbReference type="ARBA" id="ARBA00023274"/>
    </source>
</evidence>
<dbReference type="GO" id="GO:0005737">
    <property type="term" value="C:cytoplasm"/>
    <property type="evidence" value="ECO:0007669"/>
    <property type="project" value="UniProtKB-ARBA"/>
</dbReference>
<dbReference type="InterPro" id="IPR001705">
    <property type="entry name" value="Ribosomal_bL33"/>
</dbReference>
<dbReference type="AlphaFoldDB" id="A0A1E1X1J1"/>
<organism evidence="5">
    <name type="scientific">Amblyomma aureolatum</name>
    <dbReference type="NCBI Taxonomy" id="187763"/>
    <lineage>
        <taxon>Eukaryota</taxon>
        <taxon>Metazoa</taxon>
        <taxon>Ecdysozoa</taxon>
        <taxon>Arthropoda</taxon>
        <taxon>Chelicerata</taxon>
        <taxon>Arachnida</taxon>
        <taxon>Acari</taxon>
        <taxon>Parasitiformes</taxon>
        <taxon>Ixodida</taxon>
        <taxon>Ixodoidea</taxon>
        <taxon>Ixodidae</taxon>
        <taxon>Amblyomminae</taxon>
        <taxon>Amblyomma</taxon>
    </lineage>
</organism>
<dbReference type="Gene3D" id="2.20.28.120">
    <property type="entry name" value="Ribosomal protein L33"/>
    <property type="match status" value="1"/>
</dbReference>
<dbReference type="NCBIfam" id="TIGR01023">
    <property type="entry name" value="rpmG_bact"/>
    <property type="match status" value="1"/>
</dbReference>
<evidence type="ECO:0000256" key="4">
    <source>
        <dbReference type="ARBA" id="ARBA00035436"/>
    </source>
</evidence>
<evidence type="ECO:0000313" key="5">
    <source>
        <dbReference type="EMBL" id="JAT92916.1"/>
    </source>
</evidence>
<dbReference type="InterPro" id="IPR038584">
    <property type="entry name" value="Ribosomal_bL33_sf"/>
</dbReference>
<accession>A0A1E1X1J1</accession>
<dbReference type="GO" id="GO:0005840">
    <property type="term" value="C:ribosome"/>
    <property type="evidence" value="ECO:0007669"/>
    <property type="project" value="UniProtKB-KW"/>
</dbReference>
<evidence type="ECO:0000256" key="2">
    <source>
        <dbReference type="ARBA" id="ARBA00022980"/>
    </source>
</evidence>
<dbReference type="InterPro" id="IPR011332">
    <property type="entry name" value="Ribosomal_zn-bd"/>
</dbReference>
<keyword evidence="2 5" id="KW-0689">Ribosomal protein</keyword>
<reference evidence="5" key="1">
    <citation type="journal article" date="2017" name="Front. Cell. Infect. Microbiol.">
        <title>The Distinct Transcriptional Response of the Midgut of Amblyomma sculptum and Amblyomma aureolatum Ticks to Rickettsia rickettsii Correlates to Their Differences in Susceptibility to Infection.</title>
        <authorList>
            <person name="Martins L.A."/>
            <person name="Galletti M.F.B.M."/>
            <person name="Ribeiro J.M."/>
            <person name="Fujita A."/>
            <person name="Costa F.B."/>
            <person name="Labruna M.B."/>
            <person name="Daffre S."/>
            <person name="Fogaca A.C."/>
        </authorList>
    </citation>
    <scope>NUCLEOTIDE SEQUENCE</scope>
</reference>